<reference evidence="2" key="1">
    <citation type="submission" date="2021-06" db="EMBL/GenBank/DDBJ databases">
        <authorList>
            <person name="Kallberg Y."/>
            <person name="Tangrot J."/>
            <person name="Rosling A."/>
        </authorList>
    </citation>
    <scope>NUCLEOTIDE SEQUENCE</scope>
    <source>
        <strain evidence="2">AZ414A</strain>
    </source>
</reference>
<dbReference type="GO" id="GO:0000329">
    <property type="term" value="C:fungal-type vacuole membrane"/>
    <property type="evidence" value="ECO:0007669"/>
    <property type="project" value="InterPro"/>
</dbReference>
<protein>
    <submittedName>
        <fullName evidence="2">8851_t:CDS:1</fullName>
    </submittedName>
</protein>
<dbReference type="Pfam" id="PF12505">
    <property type="entry name" value="DUF3712"/>
    <property type="match status" value="4"/>
</dbReference>
<keyword evidence="3" id="KW-1185">Reference proteome</keyword>
<dbReference type="PANTHER" id="PTHR35895:SF1">
    <property type="entry name" value="LIPID-BINDING SERUM GLYCOPROTEIN C-TERMINAL DOMAIN-CONTAINING PROTEIN"/>
    <property type="match status" value="1"/>
</dbReference>
<gene>
    <name evidence="2" type="ORF">DEBURN_LOCUS3136</name>
</gene>
<comment type="caution">
    <text evidence="2">The sequence shown here is derived from an EMBL/GenBank/DDBJ whole genome shotgun (WGS) entry which is preliminary data.</text>
</comment>
<evidence type="ECO:0000256" key="1">
    <source>
        <dbReference type="SAM" id="Phobius"/>
    </source>
</evidence>
<dbReference type="EMBL" id="CAJVPK010000190">
    <property type="protein sequence ID" value="CAG8470506.1"/>
    <property type="molecule type" value="Genomic_DNA"/>
</dbReference>
<keyword evidence="1" id="KW-1133">Transmembrane helix</keyword>
<accession>A0A9N8W4D3</accession>
<keyword evidence="1" id="KW-0472">Membrane</keyword>
<sequence length="1517" mass="162069">MTETEEPLTPLEESIPRDSMMRDSVITYSTDVVDSSMIEETQTVDSYSTKDRSADAQGNSINFYRKKRFWGICLAISVVLAAILLPLFFFVIFPAIAQKTINNSNLELTSVNITSPGNTSFILSSTGKVTNGGPFSSTIKFKTPVNMFWEDKVLGTVNFDTINVKGGQAQINLQDKEFLITENDNLVQFSKALITQSTIKMSFKGSVTVKAMGISKGGLTLDKTVILNGVNYFGTPKATEFFVTQPDNNTLALNITVLLNNTSVFSMPMGTVGVAASYNGTLVSNLTVANFDMVPGDIYLKMFGNVSAPQTLEDVKNIGTLMSSILTNTPINTTSTVLYSLPDHVNSVDWISSSVVGLQLTALMGDLPNGPPQLITGLDFGNLALNFTKETSFTPLMTSNNSQVQYQLPYDIKMTMLESSQNISLYFKNYSIATEVTDLFPVNDDGKKSLSLNIPPTILNFTSPDLTQEFLKELTLSSQLTINVTGHVDVVTETCIGNLTIKRLPFTVNSTLEGLSGFQSVPPEVKNISLVGGTKDYLIVQIAVNLTNPANVSLSVGNVSFQIIYNNDIVGIANTSLSLVPGGNDLLFYSTLDPVHNANAAEILKRFMLNQTTIVYQKGYDGSTDVESLKLAMSSLNIPASLPGSSFPMISNASVEITGATLTNVTAQSVVALANPFIAPITILSVNSIITAHGYNLGSISQDRSENPIILPGSGNVTVSDLPFSLNLDPPTMFGLLRTQAQLANLDTTVLDALITIGKVNVPGVPSVTEIDPGKLKNFDMNVFVETALANIVANVSLLSTIRVGEYEMPFAYSQIVTTHTDLSILKLIPILSRPIVQTLVDASIMSFDKILIQKPTEDSFVAVITGQISNTGPLPATISFPNGANLLSDKTVLGTMSLPPITAQDNKAVLSNVQSTFKILNKGALTTFTTNVLLSNSGLWTISADNLTVSALKIDVPGITLQKVVEVKGSNGFKNDIKINNYTLPGDAPDGGISTVIDSTLTNPGSIGVELGTITFDVLSDNVKIGEVSSSDLTVVPAGPTEIKLTGRLIPQTGEGLKVMTKIFAEVLAEKPVPVTTKVVGLNPAISWLVSAASKLSIDSILPPIKLEKIIPSVTIDDMSMNFTLDTAFNPISSSNEIEAEMKIPFGFTLTIQELSEDITLTYENKNIAKLPIPKGPAKMEGKTTIITSYKKIPLQVFDDAHDAFESFVKDLTFAVSTKFGITGTSNALAKTPIGLIPLNGIPIDVQTSLKGLQGLQSAPVILGSPLIISADPKGVLIFLQVTMTNPSKITVGAGDVNFDIHFKGQSMGTTTIKDIVIEPGKKNYDANFLFAPKTPEAIKAGSDLLGNFLTAKKSDLIVLGNSDSTPITSLKSAFESLSLKTFLQIDAPRVLDSVEVTVGLDVLKTKSGLANITIINSLNIGYEITGMEATASFQGKELGKIDVPQALVPTKVGVLSTIHAGGIPITFTGDLTPIIGKSSILVDIDSTVFTNINGFKTPVHLTETDVKTTIIVSKS</sequence>
<keyword evidence="1" id="KW-0812">Transmembrane</keyword>
<dbReference type="InterPro" id="IPR046368">
    <property type="entry name" value="Tag1"/>
</dbReference>
<dbReference type="OrthoDB" id="10039566at2759"/>
<dbReference type="InterPro" id="IPR022185">
    <property type="entry name" value="DUF3712"/>
</dbReference>
<evidence type="ECO:0000313" key="3">
    <source>
        <dbReference type="Proteomes" id="UP000789706"/>
    </source>
</evidence>
<evidence type="ECO:0000313" key="2">
    <source>
        <dbReference type="EMBL" id="CAG8470506.1"/>
    </source>
</evidence>
<name>A0A9N8W4D3_9GLOM</name>
<dbReference type="PANTHER" id="PTHR35895">
    <property type="entry name" value="CHROMOSOME 16, WHOLE GENOME SHOTGUN SEQUENCE"/>
    <property type="match status" value="1"/>
</dbReference>
<feature type="transmembrane region" description="Helical" evidence="1">
    <location>
        <begin position="69"/>
        <end position="96"/>
    </location>
</feature>
<proteinExistence type="predicted"/>
<dbReference type="Proteomes" id="UP000789706">
    <property type="component" value="Unassembled WGS sequence"/>
</dbReference>
<organism evidence="2 3">
    <name type="scientific">Diversispora eburnea</name>
    <dbReference type="NCBI Taxonomy" id="1213867"/>
    <lineage>
        <taxon>Eukaryota</taxon>
        <taxon>Fungi</taxon>
        <taxon>Fungi incertae sedis</taxon>
        <taxon>Mucoromycota</taxon>
        <taxon>Glomeromycotina</taxon>
        <taxon>Glomeromycetes</taxon>
        <taxon>Diversisporales</taxon>
        <taxon>Diversisporaceae</taxon>
        <taxon>Diversispora</taxon>
    </lineage>
</organism>